<protein>
    <recommendedName>
        <fullName evidence="6">RING-type domain-containing protein</fullName>
    </recommendedName>
</protein>
<dbReference type="SMART" id="SM00184">
    <property type="entry name" value="RING"/>
    <property type="match status" value="1"/>
</dbReference>
<dbReference type="Proteomes" id="UP000324897">
    <property type="component" value="Unassembled WGS sequence"/>
</dbReference>
<evidence type="ECO:0000313" key="8">
    <source>
        <dbReference type="Proteomes" id="UP000324897"/>
    </source>
</evidence>
<feature type="domain" description="RING-type" evidence="6">
    <location>
        <begin position="183"/>
        <end position="221"/>
    </location>
</feature>
<evidence type="ECO:0000256" key="3">
    <source>
        <dbReference type="ARBA" id="ARBA00022833"/>
    </source>
</evidence>
<proteinExistence type="predicted"/>
<dbReference type="OrthoDB" id="6105938at2759"/>
<gene>
    <name evidence="7" type="ORF">EJB05_17948</name>
</gene>
<dbReference type="GO" id="GO:0061630">
    <property type="term" value="F:ubiquitin protein ligase activity"/>
    <property type="evidence" value="ECO:0007669"/>
    <property type="project" value="InterPro"/>
</dbReference>
<dbReference type="InterPro" id="IPR049627">
    <property type="entry name" value="SLX8"/>
</dbReference>
<dbReference type="InterPro" id="IPR013083">
    <property type="entry name" value="Znf_RING/FYVE/PHD"/>
</dbReference>
<reference evidence="7 8" key="1">
    <citation type="journal article" date="2019" name="Sci. Rep.">
        <title>A high-quality genome of Eragrostis curvula grass provides insights into Poaceae evolution and supports new strategies to enhance forage quality.</title>
        <authorList>
            <person name="Carballo J."/>
            <person name="Santos B.A.C.M."/>
            <person name="Zappacosta D."/>
            <person name="Garbus I."/>
            <person name="Selva J.P."/>
            <person name="Gallo C.A."/>
            <person name="Diaz A."/>
            <person name="Albertini E."/>
            <person name="Caccamo M."/>
            <person name="Echenique V."/>
        </authorList>
    </citation>
    <scope>NUCLEOTIDE SEQUENCE [LARGE SCALE GENOMIC DNA]</scope>
    <source>
        <strain evidence="8">cv. Victoria</strain>
        <tissue evidence="7">Leaf</tissue>
    </source>
</reference>
<evidence type="ECO:0000259" key="6">
    <source>
        <dbReference type="PROSITE" id="PS50089"/>
    </source>
</evidence>
<feature type="compositionally biased region" description="Polar residues" evidence="5">
    <location>
        <begin position="39"/>
        <end position="56"/>
    </location>
</feature>
<dbReference type="PANTHER" id="PTHR47094">
    <property type="entry name" value="ELFLESS, ISOFORM B"/>
    <property type="match status" value="1"/>
</dbReference>
<evidence type="ECO:0000256" key="2">
    <source>
        <dbReference type="ARBA" id="ARBA00022771"/>
    </source>
</evidence>
<sequence>MDFPGPARQIPKKRRTSTTKSVVQLPDLNAPPAEANGAGISSSSMAVSHNQASTSVPPAANGPQIGIQSFPIDVEAIDDDVMICPSRSFPQTRRRSTRTERVIMILDDEPETNPEPAGDALDEHVNTLLSLGINRRHVPPRASNNSPVITLLDTPEVGTVRATTVQAAPAPVMEVPREPRFTCPVCLNELTEPSSTPCGHIFCKMCIKSAIQAQKKCPTCRRKLGNTSFHRVYLPTTTE</sequence>
<comment type="caution">
    <text evidence="7">The sequence shown here is derived from an EMBL/GenBank/DDBJ whole genome shotgun (WGS) entry which is preliminary data.</text>
</comment>
<dbReference type="AlphaFoldDB" id="A0A5J9VJT5"/>
<evidence type="ECO:0000313" key="7">
    <source>
        <dbReference type="EMBL" id="TVU36038.1"/>
    </source>
</evidence>
<dbReference type="InterPro" id="IPR001841">
    <property type="entry name" value="Znf_RING"/>
</dbReference>
<accession>A0A5J9VJT5</accession>
<keyword evidence="8" id="KW-1185">Reference proteome</keyword>
<dbReference type="SUPFAM" id="SSF57850">
    <property type="entry name" value="RING/U-box"/>
    <property type="match status" value="1"/>
</dbReference>
<dbReference type="InterPro" id="IPR017907">
    <property type="entry name" value="Znf_RING_CS"/>
</dbReference>
<name>A0A5J9VJT5_9POAL</name>
<dbReference type="GO" id="GO:0140082">
    <property type="term" value="F:SUMO-ubiquitin ligase activity"/>
    <property type="evidence" value="ECO:0007669"/>
    <property type="project" value="TreeGrafter"/>
</dbReference>
<evidence type="ECO:0000256" key="1">
    <source>
        <dbReference type="ARBA" id="ARBA00022723"/>
    </source>
</evidence>
<dbReference type="Pfam" id="PF13923">
    <property type="entry name" value="zf-C3HC4_2"/>
    <property type="match status" value="1"/>
</dbReference>
<keyword evidence="1" id="KW-0479">Metal-binding</keyword>
<keyword evidence="3" id="KW-0862">Zinc</keyword>
<dbReference type="Gramene" id="TVU36038">
    <property type="protein sequence ID" value="TVU36038"/>
    <property type="gene ID" value="EJB05_17948"/>
</dbReference>
<keyword evidence="2 4" id="KW-0863">Zinc-finger</keyword>
<dbReference type="GO" id="GO:0033768">
    <property type="term" value="C:SUMO-targeted ubiquitin ligase complex"/>
    <property type="evidence" value="ECO:0007669"/>
    <property type="project" value="TreeGrafter"/>
</dbReference>
<dbReference type="GO" id="GO:0032183">
    <property type="term" value="F:SUMO binding"/>
    <property type="evidence" value="ECO:0007669"/>
    <property type="project" value="TreeGrafter"/>
</dbReference>
<dbReference type="PROSITE" id="PS50089">
    <property type="entry name" value="ZF_RING_2"/>
    <property type="match status" value="1"/>
</dbReference>
<evidence type="ECO:0000256" key="4">
    <source>
        <dbReference type="PROSITE-ProRule" id="PRU00175"/>
    </source>
</evidence>
<dbReference type="PANTHER" id="PTHR47094:SF1">
    <property type="entry name" value="RING-TYPE E3 UBIQUITIN TRANSFERASE"/>
    <property type="match status" value="1"/>
</dbReference>
<feature type="region of interest" description="Disordered" evidence="5">
    <location>
        <begin position="1"/>
        <end position="60"/>
    </location>
</feature>
<organism evidence="7 8">
    <name type="scientific">Eragrostis curvula</name>
    <name type="common">weeping love grass</name>
    <dbReference type="NCBI Taxonomy" id="38414"/>
    <lineage>
        <taxon>Eukaryota</taxon>
        <taxon>Viridiplantae</taxon>
        <taxon>Streptophyta</taxon>
        <taxon>Embryophyta</taxon>
        <taxon>Tracheophyta</taxon>
        <taxon>Spermatophyta</taxon>
        <taxon>Magnoliopsida</taxon>
        <taxon>Liliopsida</taxon>
        <taxon>Poales</taxon>
        <taxon>Poaceae</taxon>
        <taxon>PACMAD clade</taxon>
        <taxon>Chloridoideae</taxon>
        <taxon>Eragrostideae</taxon>
        <taxon>Eragrostidinae</taxon>
        <taxon>Eragrostis</taxon>
    </lineage>
</organism>
<dbReference type="GO" id="GO:0006511">
    <property type="term" value="P:ubiquitin-dependent protein catabolic process"/>
    <property type="evidence" value="ECO:0007669"/>
    <property type="project" value="TreeGrafter"/>
</dbReference>
<dbReference type="GO" id="GO:0008270">
    <property type="term" value="F:zinc ion binding"/>
    <property type="evidence" value="ECO:0007669"/>
    <property type="project" value="UniProtKB-KW"/>
</dbReference>
<evidence type="ECO:0000256" key="5">
    <source>
        <dbReference type="SAM" id="MobiDB-lite"/>
    </source>
</evidence>
<dbReference type="PROSITE" id="PS00518">
    <property type="entry name" value="ZF_RING_1"/>
    <property type="match status" value="1"/>
</dbReference>
<dbReference type="EMBL" id="RWGY01000009">
    <property type="protein sequence ID" value="TVU36038.1"/>
    <property type="molecule type" value="Genomic_DNA"/>
</dbReference>
<dbReference type="Gene3D" id="3.30.40.10">
    <property type="entry name" value="Zinc/RING finger domain, C3HC4 (zinc finger)"/>
    <property type="match status" value="1"/>
</dbReference>